<proteinExistence type="predicted"/>
<dbReference type="InterPro" id="IPR043502">
    <property type="entry name" value="DNA/RNA_pol_sf"/>
</dbReference>
<name>A0A016RS20_9BILA</name>
<dbReference type="PANTHER" id="PTHR33332">
    <property type="entry name" value="REVERSE TRANSCRIPTASE DOMAIN-CONTAINING PROTEIN"/>
    <property type="match status" value="1"/>
</dbReference>
<dbReference type="EMBL" id="JARK01001728">
    <property type="protein sequence ID" value="EYB81098.1"/>
    <property type="molecule type" value="Genomic_DNA"/>
</dbReference>
<dbReference type="Pfam" id="PF00078">
    <property type="entry name" value="RVT_1"/>
    <property type="match status" value="1"/>
</dbReference>
<evidence type="ECO:0000259" key="1">
    <source>
        <dbReference type="PROSITE" id="PS50878"/>
    </source>
</evidence>
<dbReference type="OrthoDB" id="411871at2759"/>
<accession>A0A016RS20</accession>
<dbReference type="AlphaFoldDB" id="A0A016RS20"/>
<keyword evidence="3" id="KW-1185">Reference proteome</keyword>
<dbReference type="CDD" id="cd01650">
    <property type="entry name" value="RT_nLTR_like"/>
    <property type="match status" value="1"/>
</dbReference>
<dbReference type="Proteomes" id="UP000024635">
    <property type="component" value="Unassembled WGS sequence"/>
</dbReference>
<feature type="domain" description="Reverse transcriptase" evidence="1">
    <location>
        <begin position="36"/>
        <end position="293"/>
    </location>
</feature>
<organism evidence="2 3">
    <name type="scientific">Ancylostoma ceylanicum</name>
    <dbReference type="NCBI Taxonomy" id="53326"/>
    <lineage>
        <taxon>Eukaryota</taxon>
        <taxon>Metazoa</taxon>
        <taxon>Ecdysozoa</taxon>
        <taxon>Nematoda</taxon>
        <taxon>Chromadorea</taxon>
        <taxon>Rhabditida</taxon>
        <taxon>Rhabditina</taxon>
        <taxon>Rhabditomorpha</taxon>
        <taxon>Strongyloidea</taxon>
        <taxon>Ancylostomatidae</taxon>
        <taxon>Ancylostomatinae</taxon>
        <taxon>Ancylostoma</taxon>
    </lineage>
</organism>
<evidence type="ECO:0000313" key="3">
    <source>
        <dbReference type="Proteomes" id="UP000024635"/>
    </source>
</evidence>
<protein>
    <recommendedName>
        <fullName evidence="1">Reverse transcriptase domain-containing protein</fullName>
    </recommendedName>
</protein>
<dbReference type="PROSITE" id="PS50878">
    <property type="entry name" value="RT_POL"/>
    <property type="match status" value="1"/>
</dbReference>
<dbReference type="STRING" id="53326.A0A016RS20"/>
<gene>
    <name evidence="2" type="primary">Acey_s0392.g572</name>
    <name evidence="2" type="ORF">Y032_0392g572</name>
</gene>
<dbReference type="InterPro" id="IPR000477">
    <property type="entry name" value="RT_dom"/>
</dbReference>
<dbReference type="PRINTS" id="PR01345">
    <property type="entry name" value="CERVTRCPTASE"/>
</dbReference>
<sequence length="513" mass="58984">MRLQPSTSIPFEGIPQIIYKKCADSLCEPLSILFNISLMSLEVPLAWKEAIVTAIPKNSDATHISCFRPISITPTPVKILERIIREKLISHITKFNLIPPEQHGFVSGASTTTQLVDCVFEWSSALNSGQMTDIIYFDLSKAFDKVNHLKLLSKLKQLGVNDTLINWIRSYLCGRRMCVKVGNSFSKSYPCHSGVPQGGVLSPLLFLLYTHDLPAKLCTHPLVKVQIYADDIKVFACYNSQNYSEIHDALSLSIKNMSLWAELYDIPLNLSKTLVFHVGKGDPMPYIVSGTILKNCNEIKDLGIHFNSKLSFDTHIRHVINRSFAALFTIFRNIRSNDSLLLIKLYKCYVLPLLEYASQVWSPSTVKHQRAIERVQQTFTKLLLYRSSPNSYHHHRIPAYHDRLKKFKLDSLLQRRTFNDLVFCFKVLRMNCKLRASKYWVFRPCNGRSGTFILHYKKINSRFNSKIFSTLFMRGARWLRQLPNDVLCSPSTSIFKTRLRKLNFLRLLGIKEI</sequence>
<dbReference type="SUPFAM" id="SSF56672">
    <property type="entry name" value="DNA/RNA polymerases"/>
    <property type="match status" value="1"/>
</dbReference>
<evidence type="ECO:0000313" key="2">
    <source>
        <dbReference type="EMBL" id="EYB81098.1"/>
    </source>
</evidence>
<reference evidence="3" key="1">
    <citation type="journal article" date="2015" name="Nat. Genet.">
        <title>The genome and transcriptome of the zoonotic hookworm Ancylostoma ceylanicum identify infection-specific gene families.</title>
        <authorList>
            <person name="Schwarz E.M."/>
            <person name="Hu Y."/>
            <person name="Antoshechkin I."/>
            <person name="Miller M.M."/>
            <person name="Sternberg P.W."/>
            <person name="Aroian R.V."/>
        </authorList>
    </citation>
    <scope>NUCLEOTIDE SEQUENCE</scope>
    <source>
        <strain evidence="3">HY135</strain>
    </source>
</reference>
<comment type="caution">
    <text evidence="2">The sequence shown here is derived from an EMBL/GenBank/DDBJ whole genome shotgun (WGS) entry which is preliminary data.</text>
</comment>